<sequence>MAGEPVGLPNDELVCFVMLAGQFSVRQPAGGSRNSTTVQLVFDAATGNLLLWGVPDAQSWFQNDFAMVR</sequence>
<accession>A0A3E0HII7</accession>
<dbReference type="AlphaFoldDB" id="A0A3E0HII7"/>
<name>A0A3E0HII7_9PSEU</name>
<gene>
    <name evidence="1" type="ORF">BCF44_107437</name>
</gene>
<organism evidence="1 2">
    <name type="scientific">Kutzneria buriramensis</name>
    <dbReference type="NCBI Taxonomy" id="1045776"/>
    <lineage>
        <taxon>Bacteria</taxon>
        <taxon>Bacillati</taxon>
        <taxon>Actinomycetota</taxon>
        <taxon>Actinomycetes</taxon>
        <taxon>Pseudonocardiales</taxon>
        <taxon>Pseudonocardiaceae</taxon>
        <taxon>Kutzneria</taxon>
    </lineage>
</organism>
<dbReference type="Proteomes" id="UP000256269">
    <property type="component" value="Unassembled WGS sequence"/>
</dbReference>
<comment type="caution">
    <text evidence="1">The sequence shown here is derived from an EMBL/GenBank/DDBJ whole genome shotgun (WGS) entry which is preliminary data.</text>
</comment>
<keyword evidence="2" id="KW-1185">Reference proteome</keyword>
<dbReference type="RefSeq" id="WP_116176409.1">
    <property type="nucleotide sequence ID" value="NZ_CP144375.1"/>
</dbReference>
<evidence type="ECO:0000313" key="1">
    <source>
        <dbReference type="EMBL" id="REH46304.1"/>
    </source>
</evidence>
<protein>
    <submittedName>
        <fullName evidence="1">Uncharacterized protein</fullName>
    </submittedName>
</protein>
<proteinExistence type="predicted"/>
<reference evidence="1 2" key="1">
    <citation type="submission" date="2018-08" db="EMBL/GenBank/DDBJ databases">
        <title>Genomic Encyclopedia of Archaeal and Bacterial Type Strains, Phase II (KMG-II): from individual species to whole genera.</title>
        <authorList>
            <person name="Goeker M."/>
        </authorList>
    </citation>
    <scope>NUCLEOTIDE SEQUENCE [LARGE SCALE GENOMIC DNA]</scope>
    <source>
        <strain evidence="1 2">DSM 45791</strain>
    </source>
</reference>
<dbReference type="EMBL" id="QUNO01000007">
    <property type="protein sequence ID" value="REH46304.1"/>
    <property type="molecule type" value="Genomic_DNA"/>
</dbReference>
<evidence type="ECO:0000313" key="2">
    <source>
        <dbReference type="Proteomes" id="UP000256269"/>
    </source>
</evidence>